<reference evidence="1" key="2">
    <citation type="submission" date="2025-09" db="UniProtKB">
        <authorList>
            <consortium name="Ensembl"/>
        </authorList>
    </citation>
    <scope>IDENTIFICATION</scope>
</reference>
<dbReference type="AlphaFoldDB" id="A0A8C4PWY2"/>
<organism evidence="1 2">
    <name type="scientific">Eptatretus burgeri</name>
    <name type="common">Inshore hagfish</name>
    <dbReference type="NCBI Taxonomy" id="7764"/>
    <lineage>
        <taxon>Eukaryota</taxon>
        <taxon>Metazoa</taxon>
        <taxon>Chordata</taxon>
        <taxon>Craniata</taxon>
        <taxon>Vertebrata</taxon>
        <taxon>Cyclostomata</taxon>
        <taxon>Myxini</taxon>
        <taxon>Myxiniformes</taxon>
        <taxon>Myxinidae</taxon>
        <taxon>Eptatretinae</taxon>
        <taxon>Eptatretus</taxon>
    </lineage>
</organism>
<reference evidence="1" key="1">
    <citation type="submission" date="2025-08" db="UniProtKB">
        <authorList>
            <consortium name="Ensembl"/>
        </authorList>
    </citation>
    <scope>IDENTIFICATION</scope>
</reference>
<keyword evidence="2" id="KW-1185">Reference proteome</keyword>
<evidence type="ECO:0000313" key="2">
    <source>
        <dbReference type="Proteomes" id="UP000694388"/>
    </source>
</evidence>
<protein>
    <submittedName>
        <fullName evidence="1">Uncharacterized protein</fullName>
    </submittedName>
</protein>
<accession>A0A8C4PWY2</accession>
<evidence type="ECO:0000313" key="1">
    <source>
        <dbReference type="Ensembl" id="ENSEBUP00000001706.1"/>
    </source>
</evidence>
<sequence>MPDTAAGKFARFYTVSQPRKHRRGYTVYRVTARVSGGWNSRTQVFPCAPELAVTVRRAWVKRARLGRASWRSLWVGCMHLHPPPVISTSFATISFVQNEESWNPVSFQHAKTASTCMSSM</sequence>
<proteinExistence type="predicted"/>
<name>A0A8C4PWY2_EPTBU</name>
<dbReference type="Ensembl" id="ENSEBUT00000002040.1">
    <property type="protein sequence ID" value="ENSEBUP00000001706.1"/>
    <property type="gene ID" value="ENSEBUG00000001401.1"/>
</dbReference>
<dbReference type="Proteomes" id="UP000694388">
    <property type="component" value="Unplaced"/>
</dbReference>